<evidence type="ECO:0000313" key="2">
    <source>
        <dbReference type="EMBL" id="KAK9121494.1"/>
    </source>
</evidence>
<name>A0AAP0NX00_9MAGN</name>
<keyword evidence="1" id="KW-0812">Transmembrane</keyword>
<evidence type="ECO:0000256" key="1">
    <source>
        <dbReference type="SAM" id="Phobius"/>
    </source>
</evidence>
<keyword evidence="3" id="KW-1185">Reference proteome</keyword>
<dbReference type="AlphaFoldDB" id="A0AAP0NX00"/>
<reference evidence="2 3" key="1">
    <citation type="submission" date="2024-01" db="EMBL/GenBank/DDBJ databases">
        <title>Genome assemblies of Stephania.</title>
        <authorList>
            <person name="Yang L."/>
        </authorList>
    </citation>
    <scope>NUCLEOTIDE SEQUENCE [LARGE SCALE GENOMIC DNA]</scope>
    <source>
        <strain evidence="2">YNDBR</strain>
        <tissue evidence="2">Leaf</tissue>
    </source>
</reference>
<comment type="caution">
    <text evidence="2">The sequence shown here is derived from an EMBL/GenBank/DDBJ whole genome shotgun (WGS) entry which is preliminary data.</text>
</comment>
<accession>A0AAP0NX00</accession>
<feature type="transmembrane region" description="Helical" evidence="1">
    <location>
        <begin position="48"/>
        <end position="69"/>
    </location>
</feature>
<keyword evidence="1" id="KW-1133">Transmembrane helix</keyword>
<dbReference type="Proteomes" id="UP001420932">
    <property type="component" value="Unassembled WGS sequence"/>
</dbReference>
<gene>
    <name evidence="2" type="ORF">Syun_019111</name>
</gene>
<keyword evidence="1" id="KW-0472">Membrane</keyword>
<organism evidence="2 3">
    <name type="scientific">Stephania yunnanensis</name>
    <dbReference type="NCBI Taxonomy" id="152371"/>
    <lineage>
        <taxon>Eukaryota</taxon>
        <taxon>Viridiplantae</taxon>
        <taxon>Streptophyta</taxon>
        <taxon>Embryophyta</taxon>
        <taxon>Tracheophyta</taxon>
        <taxon>Spermatophyta</taxon>
        <taxon>Magnoliopsida</taxon>
        <taxon>Ranunculales</taxon>
        <taxon>Menispermaceae</taxon>
        <taxon>Menispermoideae</taxon>
        <taxon>Cissampelideae</taxon>
        <taxon>Stephania</taxon>
    </lineage>
</organism>
<evidence type="ECO:0000313" key="3">
    <source>
        <dbReference type="Proteomes" id="UP001420932"/>
    </source>
</evidence>
<dbReference type="EMBL" id="JBBNAF010000008">
    <property type="protein sequence ID" value="KAK9121494.1"/>
    <property type="molecule type" value="Genomic_DNA"/>
</dbReference>
<proteinExistence type="predicted"/>
<protein>
    <submittedName>
        <fullName evidence="2">Uncharacterized protein</fullName>
    </submittedName>
</protein>
<sequence length="84" mass="9311">MLLVHIPNLPSCVVHTSASRPTARASLPLLLSSAPIAMEEPSTPPPQSVISLLLPLSYVVFVYEVLLVMKLKIEFKNFIYALFF</sequence>